<reference evidence="3" key="1">
    <citation type="submission" date="2013-12" db="EMBL/GenBank/DDBJ databases">
        <authorList>
            <person name="Aslett M."/>
        </authorList>
    </citation>
    <scope>NUCLEOTIDE SEQUENCE [LARGE SCALE GENOMIC DNA]</scope>
    <source>
        <strain evidence="3">Lindley</strain>
    </source>
</reference>
<dbReference type="PANTHER" id="PTHR47518">
    <property type="entry name" value="SERPENTINE RECEPTOR CLASS EPSILON-13-RELATED"/>
    <property type="match status" value="1"/>
</dbReference>
<dbReference type="GO" id="GO:0016020">
    <property type="term" value="C:membrane"/>
    <property type="evidence" value="ECO:0007669"/>
    <property type="project" value="InterPro"/>
</dbReference>
<dbReference type="InterPro" id="IPR004151">
    <property type="entry name" value="7TM_GPCR_serpentine_rcpt_Sre"/>
</dbReference>
<sequence>MVAKLLVGNIFAYHEFATKFGSVYIYLNTVRMLLIYLLLAERTLATVLFRRYFELNGRLWLNIGCVIVLSSLSYAIQVTQKSSPHDFDDTTMISIILLFALQIFAIMIFMFIYLQNKAKYKGDTVLTLNQRFQLSENIRTLKQLGPTFVLYTLTVVLIYGIKFLFIFGWVVNDVPTKIAFMLQTLLLSCVNIGIELTVITHHPMLKRKAIQCILNSFKLCRKFRVGDAQSLPIIKPKDLFGEELIIRSPTEDYFNILAKAWS</sequence>
<dbReference type="AlphaFoldDB" id="A0A183C0G8"/>
<reference evidence="4" key="3">
    <citation type="submission" date="2016-06" db="UniProtKB">
        <authorList>
            <consortium name="WormBaseParasite"/>
        </authorList>
    </citation>
    <scope>IDENTIFICATION</scope>
</reference>
<comment type="similarity">
    <text evidence="1">Belongs to the nematode receptor-like protein sre family.</text>
</comment>
<organism evidence="3 4">
    <name type="scientific">Globodera pallida</name>
    <name type="common">Potato cyst nematode worm</name>
    <name type="synonym">Heterodera pallida</name>
    <dbReference type="NCBI Taxonomy" id="36090"/>
    <lineage>
        <taxon>Eukaryota</taxon>
        <taxon>Metazoa</taxon>
        <taxon>Ecdysozoa</taxon>
        <taxon>Nematoda</taxon>
        <taxon>Chromadorea</taxon>
        <taxon>Rhabditida</taxon>
        <taxon>Tylenchina</taxon>
        <taxon>Tylenchomorpha</taxon>
        <taxon>Tylenchoidea</taxon>
        <taxon>Heteroderidae</taxon>
        <taxon>Heteroderinae</taxon>
        <taxon>Globodera</taxon>
    </lineage>
</organism>
<dbReference type="GO" id="GO:0007606">
    <property type="term" value="P:sensory perception of chemical stimulus"/>
    <property type="evidence" value="ECO:0007669"/>
    <property type="project" value="InterPro"/>
</dbReference>
<feature type="transmembrane region" description="Helical" evidence="2">
    <location>
        <begin position="148"/>
        <end position="172"/>
    </location>
</feature>
<keyword evidence="2" id="KW-0472">Membrane</keyword>
<evidence type="ECO:0000256" key="2">
    <source>
        <dbReference type="SAM" id="Phobius"/>
    </source>
</evidence>
<dbReference type="WBParaSite" id="GPLIN_000636100">
    <property type="protein sequence ID" value="GPLIN_000636100"/>
    <property type="gene ID" value="GPLIN_000636100"/>
</dbReference>
<evidence type="ECO:0000313" key="3">
    <source>
        <dbReference type="Proteomes" id="UP000050741"/>
    </source>
</evidence>
<feature type="transmembrane region" description="Helical" evidence="2">
    <location>
        <begin position="59"/>
        <end position="79"/>
    </location>
</feature>
<protein>
    <submittedName>
        <fullName evidence="4">Uncharacterized protein</fullName>
    </submittedName>
</protein>
<proteinExistence type="inferred from homology"/>
<dbReference type="Proteomes" id="UP000050741">
    <property type="component" value="Unassembled WGS sequence"/>
</dbReference>
<feature type="transmembrane region" description="Helical" evidence="2">
    <location>
        <begin position="20"/>
        <end position="39"/>
    </location>
</feature>
<keyword evidence="2" id="KW-1133">Transmembrane helix</keyword>
<accession>A0A183C0G8</accession>
<evidence type="ECO:0000313" key="4">
    <source>
        <dbReference type="WBParaSite" id="GPLIN_000636100"/>
    </source>
</evidence>
<dbReference type="InterPro" id="IPR052854">
    <property type="entry name" value="Serpentine_rcpt_epsilon"/>
</dbReference>
<name>A0A183C0G8_GLOPA</name>
<dbReference type="PANTHER" id="PTHR47518:SF9">
    <property type="entry name" value="SERPENTINE RECEPTOR, CLASS T"/>
    <property type="match status" value="1"/>
</dbReference>
<feature type="transmembrane region" description="Helical" evidence="2">
    <location>
        <begin position="91"/>
        <end position="114"/>
    </location>
</feature>
<dbReference type="Pfam" id="PF03125">
    <property type="entry name" value="Sre"/>
    <property type="match status" value="1"/>
</dbReference>
<evidence type="ECO:0000256" key="1">
    <source>
        <dbReference type="ARBA" id="ARBA00006803"/>
    </source>
</evidence>
<feature type="transmembrane region" description="Helical" evidence="2">
    <location>
        <begin position="178"/>
        <end position="199"/>
    </location>
</feature>
<keyword evidence="2" id="KW-0812">Transmembrane</keyword>
<reference evidence="3" key="2">
    <citation type="submission" date="2014-05" db="EMBL/GenBank/DDBJ databases">
        <title>The genome and life-stage specific transcriptomes of Globodera pallida elucidate key aspects of plant parasitism by a cyst nematode.</title>
        <authorList>
            <person name="Cotton J.A."/>
            <person name="Lilley C.J."/>
            <person name="Jones L.M."/>
            <person name="Kikuchi T."/>
            <person name="Reid A.J."/>
            <person name="Thorpe P."/>
            <person name="Tsai I.J."/>
            <person name="Beasley H."/>
            <person name="Blok V."/>
            <person name="Cock P.J.A."/>
            <person name="Van den Akker S.E."/>
            <person name="Holroyd N."/>
            <person name="Hunt M."/>
            <person name="Mantelin S."/>
            <person name="Naghra H."/>
            <person name="Pain A."/>
            <person name="Palomares-Rius J.E."/>
            <person name="Zarowiecki M."/>
            <person name="Berriman M."/>
            <person name="Jones J.T."/>
            <person name="Urwin P.E."/>
        </authorList>
    </citation>
    <scope>NUCLEOTIDE SEQUENCE [LARGE SCALE GENOMIC DNA]</scope>
    <source>
        <strain evidence="3">Lindley</strain>
    </source>
</reference>
<keyword evidence="3" id="KW-1185">Reference proteome</keyword>